<sequence>MKPLRSRTLQTQGTLNDLYDELVEHSKTNIDDYRDDITSKVKIVPSFRGDINPQVFSNWLVELEEYFDWFDMSDERWVRFAKLKLVDHAKVWWRSVENRLQNMGKSSITRWEDMKHFLEEKYLPNDFQYALHDEMMTLRQCSLSMSEYMQKFDELTIRCQSTESEKKKLARFRNGLRVDIQRKMMTAQFYDVDDVFQMALEVNSRRFGIQAGEAVARKSLDEGRVTRPTSSHNVVPVRSNGSKYQGADNKGKNIMIDANKRGTIENTCFKCGGKGHYAFQCPNKSLQIGCEKEGQVEDDEGGIGEEGYIGSEHEEEDDSNLVGVLDAF</sequence>
<dbReference type="GeneID" id="104608253"/>
<accession>A0A1U8B8Z0</accession>
<evidence type="ECO:0000313" key="4">
    <source>
        <dbReference type="Proteomes" id="UP000189703"/>
    </source>
</evidence>
<dbReference type="PROSITE" id="PS50158">
    <property type="entry name" value="ZF_CCHC"/>
    <property type="match status" value="1"/>
</dbReference>
<proteinExistence type="predicted"/>
<feature type="domain" description="CCHC-type" evidence="3">
    <location>
        <begin position="268"/>
        <end position="283"/>
    </location>
</feature>
<dbReference type="RefSeq" id="XP_010272487.1">
    <property type="nucleotide sequence ID" value="XM_010274185.1"/>
</dbReference>
<dbReference type="InterPro" id="IPR001878">
    <property type="entry name" value="Znf_CCHC"/>
</dbReference>
<dbReference type="OMA" id="HASICWE"/>
<dbReference type="PANTHER" id="PTHR35046">
    <property type="entry name" value="ZINC KNUCKLE (CCHC-TYPE) FAMILY PROTEIN"/>
    <property type="match status" value="1"/>
</dbReference>
<protein>
    <submittedName>
        <fullName evidence="5">Uncharacterized protein LOC104608253</fullName>
    </submittedName>
</protein>
<dbReference type="GO" id="GO:0008270">
    <property type="term" value="F:zinc ion binding"/>
    <property type="evidence" value="ECO:0007669"/>
    <property type="project" value="UniProtKB-KW"/>
</dbReference>
<dbReference type="AlphaFoldDB" id="A0A1U8B8Z0"/>
<dbReference type="eggNOG" id="KOG0017">
    <property type="taxonomic scope" value="Eukaryota"/>
</dbReference>
<evidence type="ECO:0000313" key="5">
    <source>
        <dbReference type="RefSeq" id="XP_010272487.1"/>
    </source>
</evidence>
<keyword evidence="1" id="KW-0862">Zinc</keyword>
<reference evidence="5" key="1">
    <citation type="submission" date="2025-08" db="UniProtKB">
        <authorList>
            <consortium name="RefSeq"/>
        </authorList>
    </citation>
    <scope>IDENTIFICATION</scope>
</reference>
<name>A0A1U8B8Z0_NELNU</name>
<dbReference type="Pfam" id="PF00098">
    <property type="entry name" value="zf-CCHC"/>
    <property type="match status" value="1"/>
</dbReference>
<dbReference type="InterPro" id="IPR005162">
    <property type="entry name" value="Retrotrans_gag_dom"/>
</dbReference>
<evidence type="ECO:0000259" key="3">
    <source>
        <dbReference type="PROSITE" id="PS50158"/>
    </source>
</evidence>
<dbReference type="Gene3D" id="4.10.60.10">
    <property type="entry name" value="Zinc finger, CCHC-type"/>
    <property type="match status" value="1"/>
</dbReference>
<keyword evidence="1" id="KW-0479">Metal-binding</keyword>
<dbReference type="Proteomes" id="UP000189703">
    <property type="component" value="Unplaced"/>
</dbReference>
<dbReference type="KEGG" id="nnu:104608253"/>
<keyword evidence="1" id="KW-0863">Zinc-finger</keyword>
<evidence type="ECO:0000256" key="1">
    <source>
        <dbReference type="PROSITE-ProRule" id="PRU00047"/>
    </source>
</evidence>
<dbReference type="SMART" id="SM00343">
    <property type="entry name" value="ZnF_C2HC"/>
    <property type="match status" value="1"/>
</dbReference>
<dbReference type="InterPro" id="IPR036875">
    <property type="entry name" value="Znf_CCHC_sf"/>
</dbReference>
<dbReference type="OrthoDB" id="1934635at2759"/>
<keyword evidence="4" id="KW-1185">Reference proteome</keyword>
<dbReference type="SUPFAM" id="SSF57756">
    <property type="entry name" value="Retrovirus zinc finger-like domains"/>
    <property type="match status" value="1"/>
</dbReference>
<gene>
    <name evidence="5" type="primary">LOC104608253</name>
</gene>
<organism evidence="4 5">
    <name type="scientific">Nelumbo nucifera</name>
    <name type="common">Sacred lotus</name>
    <dbReference type="NCBI Taxonomy" id="4432"/>
    <lineage>
        <taxon>Eukaryota</taxon>
        <taxon>Viridiplantae</taxon>
        <taxon>Streptophyta</taxon>
        <taxon>Embryophyta</taxon>
        <taxon>Tracheophyta</taxon>
        <taxon>Spermatophyta</taxon>
        <taxon>Magnoliopsida</taxon>
        <taxon>Proteales</taxon>
        <taxon>Nelumbonaceae</taxon>
        <taxon>Nelumbo</taxon>
    </lineage>
</organism>
<dbReference type="Pfam" id="PF03732">
    <property type="entry name" value="Retrotrans_gag"/>
    <property type="match status" value="1"/>
</dbReference>
<dbReference type="PANTHER" id="PTHR35046:SF26">
    <property type="entry name" value="RNA-DIRECTED DNA POLYMERASE"/>
    <property type="match status" value="1"/>
</dbReference>
<feature type="compositionally biased region" description="Polar residues" evidence="2">
    <location>
        <begin position="227"/>
        <end position="243"/>
    </location>
</feature>
<feature type="region of interest" description="Disordered" evidence="2">
    <location>
        <begin position="224"/>
        <end position="248"/>
    </location>
</feature>
<dbReference type="InParanoid" id="A0A1U8B8Z0"/>
<evidence type="ECO:0000256" key="2">
    <source>
        <dbReference type="SAM" id="MobiDB-lite"/>
    </source>
</evidence>
<dbReference type="GO" id="GO:0003676">
    <property type="term" value="F:nucleic acid binding"/>
    <property type="evidence" value="ECO:0007669"/>
    <property type="project" value="InterPro"/>
</dbReference>